<keyword evidence="6" id="KW-0508">mRNA splicing</keyword>
<evidence type="ECO:0000256" key="8">
    <source>
        <dbReference type="ARBA" id="ARBA00023274"/>
    </source>
</evidence>
<dbReference type="InterPro" id="IPR003029">
    <property type="entry name" value="S1_domain"/>
</dbReference>
<dbReference type="FunFam" id="2.40.50.140:FF:000280">
    <property type="entry name" value="rRNA biogenesis protein RRP5"/>
    <property type="match status" value="1"/>
</dbReference>
<feature type="domain" description="S1 motif" evidence="12">
    <location>
        <begin position="1387"/>
        <end position="1457"/>
    </location>
</feature>
<dbReference type="InterPro" id="IPR012340">
    <property type="entry name" value="NA-bd_OB-fold"/>
</dbReference>
<dbReference type="GO" id="GO:0003723">
    <property type="term" value="F:RNA binding"/>
    <property type="evidence" value="ECO:0007669"/>
    <property type="project" value="TreeGrafter"/>
</dbReference>
<keyword evidence="7" id="KW-0539">Nucleus</keyword>
<feature type="domain" description="S1 motif" evidence="12">
    <location>
        <begin position="361"/>
        <end position="433"/>
    </location>
</feature>
<dbReference type="Pfam" id="PF24685">
    <property type="entry name" value="OB_RRP5_4th"/>
    <property type="match status" value="1"/>
</dbReference>
<dbReference type="InterPro" id="IPR003107">
    <property type="entry name" value="HAT"/>
</dbReference>
<proteinExistence type="predicted"/>
<evidence type="ECO:0000256" key="1">
    <source>
        <dbReference type="ARBA" id="ARBA00004604"/>
    </source>
</evidence>
<evidence type="ECO:0000256" key="9">
    <source>
        <dbReference type="ARBA" id="ARBA00073619"/>
    </source>
</evidence>
<dbReference type="Pfam" id="PF00575">
    <property type="entry name" value="S1"/>
    <property type="match status" value="3"/>
</dbReference>
<gene>
    <name evidence="13" type="ORF">DVH24_005175</name>
</gene>
<dbReference type="SMART" id="SM00316">
    <property type="entry name" value="S1"/>
    <property type="match status" value="12"/>
</dbReference>
<dbReference type="InterPro" id="IPR059164">
    <property type="entry name" value="HAT_PRP39_C"/>
</dbReference>
<evidence type="ECO:0000256" key="2">
    <source>
        <dbReference type="ARBA" id="ARBA00022517"/>
    </source>
</evidence>
<dbReference type="InterPro" id="IPR008847">
    <property type="entry name" value="Suf"/>
</dbReference>
<dbReference type="FunFam" id="2.40.50.140:FF:000179">
    <property type="entry name" value="rRNA biogenesis protein RRP5"/>
    <property type="match status" value="1"/>
</dbReference>
<dbReference type="CDD" id="cd05693">
    <property type="entry name" value="S1_Rrp5_repeat_hs1_sc1"/>
    <property type="match status" value="1"/>
</dbReference>
<keyword evidence="14" id="KW-1185">Reference proteome</keyword>
<dbReference type="STRING" id="3750.A0A498IIE8"/>
<feature type="domain" description="S1 motif" evidence="12">
    <location>
        <begin position="450"/>
        <end position="517"/>
    </location>
</feature>
<dbReference type="InterPro" id="IPR011990">
    <property type="entry name" value="TPR-like_helical_dom_sf"/>
</dbReference>
<comment type="caution">
    <text evidence="13">The sequence shown here is derived from an EMBL/GenBank/DDBJ whole genome shotgun (WGS) entry which is preliminary data.</text>
</comment>
<dbReference type="SUPFAM" id="SSF50249">
    <property type="entry name" value="Nucleic acid-binding proteins"/>
    <property type="match status" value="10"/>
</dbReference>
<dbReference type="SUPFAM" id="SSF48452">
    <property type="entry name" value="TPR-like"/>
    <property type="match status" value="2"/>
</dbReference>
<dbReference type="InterPro" id="IPR045209">
    <property type="entry name" value="Rrp5"/>
</dbReference>
<name>A0A498IIE8_MALDO</name>
<comment type="subcellular location">
    <subcellularLocation>
        <location evidence="1">Nucleus</location>
        <location evidence="1">Nucleolus</location>
    </subcellularLocation>
</comment>
<dbReference type="FunFam" id="2.40.50.140:FF:000159">
    <property type="entry name" value="rRNA biogenesis protein rrp5"/>
    <property type="match status" value="2"/>
</dbReference>
<dbReference type="Pfam" id="PF23241">
    <property type="entry name" value="HAT_PRP39_C"/>
    <property type="match status" value="1"/>
</dbReference>
<dbReference type="SMART" id="SM00386">
    <property type="entry name" value="HAT"/>
    <property type="match status" value="5"/>
</dbReference>
<accession>A0A498IIE8</accession>
<dbReference type="GO" id="GO:0006364">
    <property type="term" value="P:rRNA processing"/>
    <property type="evidence" value="ECO:0007669"/>
    <property type="project" value="UniProtKB-KW"/>
</dbReference>
<dbReference type="Pfam" id="PF24682">
    <property type="entry name" value="OB_RRP5"/>
    <property type="match status" value="1"/>
</dbReference>
<evidence type="ECO:0000259" key="12">
    <source>
        <dbReference type="PROSITE" id="PS50126"/>
    </source>
</evidence>
<evidence type="ECO:0000256" key="7">
    <source>
        <dbReference type="ARBA" id="ARBA00023242"/>
    </source>
</evidence>
<keyword evidence="5" id="KW-0677">Repeat</keyword>
<feature type="domain" description="S1 motif" evidence="12">
    <location>
        <begin position="1184"/>
        <end position="1258"/>
    </location>
</feature>
<dbReference type="PANTHER" id="PTHR23270">
    <property type="entry name" value="PROGRAMMED CELL DEATH PROTEIN 11 PRE-RRNA PROCESSING PROTEIN RRP5"/>
    <property type="match status" value="1"/>
</dbReference>
<evidence type="ECO:0000313" key="13">
    <source>
        <dbReference type="EMBL" id="RXH81261.1"/>
    </source>
</evidence>
<dbReference type="Gene3D" id="2.40.50.140">
    <property type="entry name" value="Nucleic acid-binding proteins"/>
    <property type="match status" value="7"/>
</dbReference>
<dbReference type="PANTHER" id="PTHR23270:SF10">
    <property type="entry name" value="PROTEIN RRP5 HOMOLOG"/>
    <property type="match status" value="1"/>
</dbReference>
<dbReference type="InterPro" id="IPR048059">
    <property type="entry name" value="Rrp5_S1_rpt_hs1_sc1"/>
</dbReference>
<dbReference type="EMBL" id="RDQH01000338">
    <property type="protein sequence ID" value="RXH81261.1"/>
    <property type="molecule type" value="Genomic_DNA"/>
</dbReference>
<feature type="domain" description="S1 motif" evidence="12">
    <location>
        <begin position="132"/>
        <end position="215"/>
    </location>
</feature>
<dbReference type="Proteomes" id="UP000290289">
    <property type="component" value="Chromosome 12"/>
</dbReference>
<keyword evidence="4" id="KW-0507">mRNA processing</keyword>
<dbReference type="FunFam" id="2.40.50.140:FF:000155">
    <property type="entry name" value="rRNA biogenesis protein RRP5"/>
    <property type="match status" value="1"/>
</dbReference>
<evidence type="ECO:0000313" key="14">
    <source>
        <dbReference type="Proteomes" id="UP000290289"/>
    </source>
</evidence>
<feature type="domain" description="S1 motif" evidence="12">
    <location>
        <begin position="978"/>
        <end position="1053"/>
    </location>
</feature>
<dbReference type="PROSITE" id="PS50126">
    <property type="entry name" value="S1"/>
    <property type="match status" value="9"/>
</dbReference>
<evidence type="ECO:0000256" key="3">
    <source>
        <dbReference type="ARBA" id="ARBA00022552"/>
    </source>
</evidence>
<dbReference type="InterPro" id="IPR057301">
    <property type="entry name" value="Rrp5_OB_4th"/>
</dbReference>
<feature type="region of interest" description="Disordered" evidence="11">
    <location>
        <begin position="1"/>
        <end position="70"/>
    </location>
</feature>
<dbReference type="InterPro" id="IPR057300">
    <property type="entry name" value="OB_Rrp5"/>
</dbReference>
<evidence type="ECO:0000256" key="10">
    <source>
        <dbReference type="ARBA" id="ARBA00076674"/>
    </source>
</evidence>
<dbReference type="InterPro" id="IPR057302">
    <property type="entry name" value="Rrp5_S1"/>
</dbReference>
<dbReference type="Gene3D" id="1.25.40.10">
    <property type="entry name" value="Tetratricopeptide repeat domain"/>
    <property type="match status" value="1"/>
</dbReference>
<feature type="compositionally biased region" description="Basic and acidic residues" evidence="11">
    <location>
        <begin position="30"/>
        <end position="40"/>
    </location>
</feature>
<feature type="domain" description="S1 motif" evidence="12">
    <location>
        <begin position="1292"/>
        <end position="1366"/>
    </location>
</feature>
<protein>
    <recommendedName>
        <fullName evidence="9">rRNA biogenesis protein RRP5</fullName>
    </recommendedName>
    <alternativeName>
        <fullName evidence="10">Ribosomal RNA-processing protein 5</fullName>
    </alternativeName>
</protein>
<organism evidence="13 14">
    <name type="scientific">Malus domestica</name>
    <name type="common">Apple</name>
    <name type="synonym">Pyrus malus</name>
    <dbReference type="NCBI Taxonomy" id="3750"/>
    <lineage>
        <taxon>Eukaryota</taxon>
        <taxon>Viridiplantae</taxon>
        <taxon>Streptophyta</taxon>
        <taxon>Embryophyta</taxon>
        <taxon>Tracheophyta</taxon>
        <taxon>Spermatophyta</taxon>
        <taxon>Magnoliopsida</taxon>
        <taxon>eudicotyledons</taxon>
        <taxon>Gunneridae</taxon>
        <taxon>Pentapetalae</taxon>
        <taxon>rosids</taxon>
        <taxon>fabids</taxon>
        <taxon>Rosales</taxon>
        <taxon>Rosaceae</taxon>
        <taxon>Amygdaloideae</taxon>
        <taxon>Maleae</taxon>
        <taxon>Malus</taxon>
    </lineage>
</organism>
<dbReference type="FunFam" id="2.40.50.140:FF:000263">
    <property type="entry name" value="Ribosomal protein S1-like1"/>
    <property type="match status" value="1"/>
</dbReference>
<evidence type="ECO:0000256" key="6">
    <source>
        <dbReference type="ARBA" id="ARBA00023187"/>
    </source>
</evidence>
<feature type="domain" description="S1 motif" evidence="12">
    <location>
        <begin position="537"/>
        <end position="606"/>
    </location>
</feature>
<dbReference type="Pfam" id="PF05843">
    <property type="entry name" value="Suf"/>
    <property type="match status" value="1"/>
</dbReference>
<keyword evidence="2" id="KW-0690">Ribosome biogenesis</keyword>
<dbReference type="FunFam" id="1.25.40.10:FF:000065">
    <property type="entry name" value="Programmed cell death 11"/>
    <property type="match status" value="1"/>
</dbReference>
<dbReference type="GO" id="GO:0032040">
    <property type="term" value="C:small-subunit processome"/>
    <property type="evidence" value="ECO:0007669"/>
    <property type="project" value="TreeGrafter"/>
</dbReference>
<evidence type="ECO:0000256" key="11">
    <source>
        <dbReference type="SAM" id="MobiDB-lite"/>
    </source>
</evidence>
<keyword evidence="8" id="KW-0687">Ribonucleoprotein</keyword>
<feature type="domain" description="S1 motif" evidence="12">
    <location>
        <begin position="1077"/>
        <end position="1148"/>
    </location>
</feature>
<reference evidence="13 14" key="1">
    <citation type="submission" date="2018-10" db="EMBL/GenBank/DDBJ databases">
        <title>A high-quality apple genome assembly.</title>
        <authorList>
            <person name="Hu J."/>
        </authorList>
    </citation>
    <scope>NUCLEOTIDE SEQUENCE [LARGE SCALE GENOMIC DNA]</scope>
    <source>
        <strain evidence="14">cv. HFTH1</strain>
        <tissue evidence="13">Young leaf</tissue>
    </source>
</reference>
<evidence type="ECO:0000256" key="4">
    <source>
        <dbReference type="ARBA" id="ARBA00022664"/>
    </source>
</evidence>
<sequence>MAPPFKKPQAKKKAGDAPKFNKSSKKPFKPNKDQNDDVRSEAVALQLEDDVPDFPRGGGSALNRQERDEIRAEVDAEFEAEERELKKRKKKGMQKNSVATKEDDLGSLFGDGISGKLPKYANKITMKNISAGMKVWGVVSEVNEKDLVISLPGGLRGLVRASEAFDPILDDENKAVADSLLPSVFHTGQLVSCIVLKLDEDKKEKGKRKIWLSLRLSSLYKGFTLESVQEGMVLTAYVKSIEDHDTKEIQLKAGQLLQGAVKSVDKIRKVVYLSSDPETVSKCVTKDLKGISIDLLVPGMMVNARVLSTLENGVMLSFLTYFTGTVNARILFIDPSTRAVGLTLNPHLVRNKAPPSLVKIGDICDDSKVVRVDKGLGLLLEIPSTPVSTPAYISDVAEEDARKLEKKFKLGSRVRVRILGFRHLEGLATGTLKASAMEGTVFTHSDVKPGMVVRGKIIAVDSFGAIVQFSGGVKALCPLTHMSEFEIAKPGKKFKIGAELLFRVLGCKSKRITVTHKKTLVKSKHGIVSSYAEAADGLITHGWIRKIEEHGCFVHFYNGVQGFAPRSELGLEPGSDPSSMYHVGQVVKCRVINSNPTSRRIKLSFVIRPARVSEDDVAKLGCLVSGVVDRVTPSAVYVNGKGYSMGTIFTDHLSDHHGLAALMRSVLKPGYEFDQLLVLDIEGNNLILSAKYSLINSLQQLPSELSQVHPNSLVHAMDDPKADLSETYFIGQSVRSNILNVSSESGRITLSLKQSSCSSTDVSFIQEYFMLEEKIATLQLLNSKESKSNWSEGFTIGSVLEGKVQEVKDVGVVVSFEKYNDVFVGGTVVETGSSVHAVVLDVAKAEHLVDLSMKQEFTNKFKESSDKKSHKKKRKSEALDDLEVHQTVNAIVEIVKENYLVLSIPKYNYAVGYASISDYNTQKVPQKQFLNGQSVDATVMALPSPTTTGRLLLLLKSISESETSSSKRAKKKSSYKVGSMVEAEITEIKPLELRLKFGIGFHGRVHITELNDEFLEDPFNNFRIGQTVAAKIVAKTNYSDNNKKSYQWDLSLKSTMLKGSCEIGEKIITEDLDFSTGQCVSGYVYKVDGEWVWLTISRSVRAQLFILDSACEPSELKEFQKRFHLGNAVSGYVLSVNREKKLLRLVLHPFSPISDKTVDHGVPKMDDSHINIMNENVTAHIREGRVIGGRIIKKLPGVSGMTVQIGPHLYGRVHYTELYDSWESDPLSGYHEGQFVKCKVLELIRSVKGTFHIDLSLRASLVGGLRPDFVEPQDDTLSQTKRVETIEDLNPNMVVQGYVKNVIPKGCFILLSRKLDAKILVSNLSDGYVQDLEKEFPVGKLVTGRQLWCRVSSVEPLSKRVEVTLKSLNTSSVPQFGSDNLDSLRVGDIISGRVKRMESYGLFITIDNTNLVGLCHVSELSEDKLDNIETKYKTGERVTAKVLKVDKERHRVSLGMKDVYIMDNDDLETPSEQDPDETIVENVLTDVTMSDICPESNSFFTQDMDVDSKNAESQFLAQAESRAFVPPLDVTLDDIDQFDGEDKEHLDVDTVNEKKMQPTKKKAKEEREREIRSAEERLLANDIPRTDEEYEKLVRTSPNSSFVWIKYMEFVLSASNVEKARSIAERALATIKLDKETEKEKLNVWVAYFNLENKYGSPPEEAVKKVFQRAVQCNDSKTVHLALLGLYERTEQHRLADELLDKMTKKFKTSCKVWLRRVKLLLTRQQDGIQDVLSRAEKVLPKHKLIKFNSQTAILEFKCGEPERGRSMFENILRNNPKRTDLWSVYLDQEIRLGNSDLIHALFERATSLSLPAKKMKFLFKKYLAYEKSRGDEEKIEYVKRKAMEYVENTVA</sequence>
<evidence type="ECO:0000256" key="5">
    <source>
        <dbReference type="ARBA" id="ARBA00022737"/>
    </source>
</evidence>
<dbReference type="CDD" id="cd05703">
    <property type="entry name" value="S1_Rrp5_repeat_hs12_sc9"/>
    <property type="match status" value="1"/>
</dbReference>
<dbReference type="Pfam" id="PF23459">
    <property type="entry name" value="S1_RRP5"/>
    <property type="match status" value="2"/>
</dbReference>
<keyword evidence="3" id="KW-0698">rRNA processing</keyword>